<evidence type="ECO:0000313" key="2">
    <source>
        <dbReference type="Proteomes" id="UP000237347"/>
    </source>
</evidence>
<name>A0AAW0JEM6_QUESU</name>
<evidence type="ECO:0000313" key="1">
    <source>
        <dbReference type="EMBL" id="KAK7825315.1"/>
    </source>
</evidence>
<sequence>MACLWSRGVDLGEVGLGGG</sequence>
<comment type="caution">
    <text evidence="1">The sequence shown here is derived from an EMBL/GenBank/DDBJ whole genome shotgun (WGS) entry which is preliminary data.</text>
</comment>
<dbReference type="EMBL" id="PKMF04000579">
    <property type="protein sequence ID" value="KAK7825315.1"/>
    <property type="molecule type" value="Genomic_DNA"/>
</dbReference>
<gene>
    <name evidence="1" type="ORF">CFP56_033542</name>
</gene>
<keyword evidence="2" id="KW-1185">Reference proteome</keyword>
<accession>A0AAW0JEM6</accession>
<reference evidence="1 2" key="1">
    <citation type="journal article" date="2018" name="Sci. Data">
        <title>The draft genome sequence of cork oak.</title>
        <authorList>
            <person name="Ramos A.M."/>
            <person name="Usie A."/>
            <person name="Barbosa P."/>
            <person name="Barros P.M."/>
            <person name="Capote T."/>
            <person name="Chaves I."/>
            <person name="Simoes F."/>
            <person name="Abreu I."/>
            <person name="Carrasquinho I."/>
            <person name="Faro C."/>
            <person name="Guimaraes J.B."/>
            <person name="Mendonca D."/>
            <person name="Nobrega F."/>
            <person name="Rodrigues L."/>
            <person name="Saibo N.J.M."/>
            <person name="Varela M.C."/>
            <person name="Egas C."/>
            <person name="Matos J."/>
            <person name="Miguel C.M."/>
            <person name="Oliveira M.M."/>
            <person name="Ricardo C.P."/>
            <person name="Goncalves S."/>
        </authorList>
    </citation>
    <scope>NUCLEOTIDE SEQUENCE [LARGE SCALE GENOMIC DNA]</scope>
    <source>
        <strain evidence="2">cv. HL8</strain>
    </source>
</reference>
<proteinExistence type="predicted"/>
<dbReference type="Proteomes" id="UP000237347">
    <property type="component" value="Unassembled WGS sequence"/>
</dbReference>
<protein>
    <submittedName>
        <fullName evidence="1">Uncharacterized protein</fullName>
    </submittedName>
</protein>
<organism evidence="1 2">
    <name type="scientific">Quercus suber</name>
    <name type="common">Cork oak</name>
    <dbReference type="NCBI Taxonomy" id="58331"/>
    <lineage>
        <taxon>Eukaryota</taxon>
        <taxon>Viridiplantae</taxon>
        <taxon>Streptophyta</taxon>
        <taxon>Embryophyta</taxon>
        <taxon>Tracheophyta</taxon>
        <taxon>Spermatophyta</taxon>
        <taxon>Magnoliopsida</taxon>
        <taxon>eudicotyledons</taxon>
        <taxon>Gunneridae</taxon>
        <taxon>Pentapetalae</taxon>
        <taxon>rosids</taxon>
        <taxon>fabids</taxon>
        <taxon>Fagales</taxon>
        <taxon>Fagaceae</taxon>
        <taxon>Quercus</taxon>
    </lineage>
</organism>
<dbReference type="AlphaFoldDB" id="A0AAW0JEM6"/>